<evidence type="ECO:0000256" key="1">
    <source>
        <dbReference type="ARBA" id="ARBA00001974"/>
    </source>
</evidence>
<dbReference type="STRING" id="1249101.BST21_20850"/>
<dbReference type="GO" id="GO:0004497">
    <property type="term" value="F:monooxygenase activity"/>
    <property type="evidence" value="ECO:0007669"/>
    <property type="project" value="UniProtKB-KW"/>
</dbReference>
<dbReference type="PANTHER" id="PTHR43563:SF1">
    <property type="entry name" value="AMINE OXIDASE [FLAVIN-CONTAINING] B"/>
    <property type="match status" value="1"/>
</dbReference>
<evidence type="ECO:0000256" key="3">
    <source>
        <dbReference type="ARBA" id="ARBA00023002"/>
    </source>
</evidence>
<dbReference type="Pfam" id="PF01593">
    <property type="entry name" value="Amino_oxidase"/>
    <property type="match status" value="1"/>
</dbReference>
<dbReference type="RefSeq" id="WP_083006373.1">
    <property type="nucleotide sequence ID" value="NZ_AP022591.1"/>
</dbReference>
<dbReference type="Gene3D" id="3.50.50.60">
    <property type="entry name" value="FAD/NAD(P)-binding domain"/>
    <property type="match status" value="1"/>
</dbReference>
<keyword evidence="6" id="KW-1185">Reference proteome</keyword>
<accession>A0A1X0BMJ1</accession>
<feature type="binding site" evidence="4">
    <location>
        <position position="238"/>
    </location>
    <ligand>
        <name>FAD</name>
        <dbReference type="ChEBI" id="CHEBI:57692"/>
    </ligand>
</feature>
<evidence type="ECO:0000313" key="5">
    <source>
        <dbReference type="EMBL" id="BBY43650.1"/>
    </source>
</evidence>
<dbReference type="Gene3D" id="3.90.660.10">
    <property type="match status" value="1"/>
</dbReference>
<gene>
    <name evidence="5" type="ORF">MCEL_19450</name>
</gene>
<dbReference type="AlphaFoldDB" id="A0A1X0BMJ1"/>
<dbReference type="InterPro" id="IPR002937">
    <property type="entry name" value="Amino_oxidase"/>
</dbReference>
<keyword evidence="3" id="KW-0560">Oxidoreductase</keyword>
<dbReference type="OrthoDB" id="337830at2"/>
<dbReference type="EMBL" id="AP022591">
    <property type="protein sequence ID" value="BBY43650.1"/>
    <property type="molecule type" value="Genomic_DNA"/>
</dbReference>
<feature type="binding site" evidence="4">
    <location>
        <position position="344"/>
    </location>
    <ligand>
        <name>substrate</name>
    </ligand>
</feature>
<organism evidence="5 6">
    <name type="scientific">Mycolicibacterium celeriflavum</name>
    <name type="common">Mycobacterium celeriflavum</name>
    <dbReference type="NCBI Taxonomy" id="1249101"/>
    <lineage>
        <taxon>Bacteria</taxon>
        <taxon>Bacillati</taxon>
        <taxon>Actinomycetota</taxon>
        <taxon>Actinomycetes</taxon>
        <taxon>Mycobacteriales</taxon>
        <taxon>Mycobacteriaceae</taxon>
        <taxon>Mycolicibacterium</taxon>
    </lineage>
</organism>
<evidence type="ECO:0000256" key="4">
    <source>
        <dbReference type="PIRSR" id="PIRSR601613-1"/>
    </source>
</evidence>
<protein>
    <submittedName>
        <fullName evidence="5">Monooxygenase</fullName>
    </submittedName>
</protein>
<reference evidence="5 6" key="1">
    <citation type="journal article" date="2019" name="Emerg. Microbes Infect.">
        <title>Comprehensive subspecies identification of 175 nontuberculous mycobacteria species based on 7547 genomic profiles.</title>
        <authorList>
            <person name="Matsumoto Y."/>
            <person name="Kinjo T."/>
            <person name="Motooka D."/>
            <person name="Nabeya D."/>
            <person name="Jung N."/>
            <person name="Uechi K."/>
            <person name="Horii T."/>
            <person name="Iida T."/>
            <person name="Fujita J."/>
            <person name="Nakamura S."/>
        </authorList>
    </citation>
    <scope>NUCLEOTIDE SEQUENCE [LARGE SCALE GENOMIC DNA]</scope>
    <source>
        <strain evidence="5 6">JCM 18439</strain>
    </source>
</reference>
<sequence>MPSSSVPTATDVVVVGAGFAGLSAARELVRLGHDVVVLEGRDRVGGRSSTATIAGVPVDLGGTFVGPTQDAVGELAAELGCATVPTYSQGKNLIRWRGKVRSYRSTIPRLSIIELLDVSRIQWRFERVCRKVPVDKPWEATIAHSLDSQTLDGWLKSVHASAGTRDLMAIMSRVTWGCEPDVVSMLHAVRYVKAAGGLDRMLDVEGGAQQGRFPDGTQQIAIRMAEQLGPRVVLDAVVRSIERRSDGTLTVTSDRGPVRAKAVVVAIPPEHRDAIAFLPELPAEYGKLAQHWPQGNLSKAYAAYETPFWRAKGLSGEALSDEGPVFITFDVSPGDEGPGVLLGFTDARSFDALPPAQRRERALSGFAALFGDAALAPIDYVDHCWGAEQFAPGGPTAAVPPGSWTTYGPWLRKPVDGIYWAGTETADTWTGFLDGAVRSGRRAADEVHRALTGSDRIEPN</sequence>
<dbReference type="Proteomes" id="UP000466431">
    <property type="component" value="Chromosome"/>
</dbReference>
<dbReference type="SUPFAM" id="SSF51905">
    <property type="entry name" value="FAD/NAD(P)-binding domain"/>
    <property type="match status" value="1"/>
</dbReference>
<dbReference type="PANTHER" id="PTHR43563">
    <property type="entry name" value="AMINE OXIDASE"/>
    <property type="match status" value="1"/>
</dbReference>
<keyword evidence="5" id="KW-0503">Monooxygenase</keyword>
<proteinExistence type="inferred from homology"/>
<dbReference type="KEGG" id="mcee:MCEL_19450"/>
<dbReference type="Gene3D" id="1.10.405.10">
    <property type="entry name" value="Guanine Nucleotide Dissociation Inhibitor, domain 1"/>
    <property type="match status" value="1"/>
</dbReference>
<comment type="cofactor">
    <cofactor evidence="1">
        <name>FAD</name>
        <dbReference type="ChEBI" id="CHEBI:57692"/>
    </cofactor>
</comment>
<dbReference type="InterPro" id="IPR050703">
    <property type="entry name" value="Flavin_MAO"/>
</dbReference>
<name>A0A1X0BMJ1_MYCCF</name>
<comment type="similarity">
    <text evidence="2">Belongs to the flavin monoamine oxidase family.</text>
</comment>
<feature type="binding site" evidence="4">
    <location>
        <position position="424"/>
    </location>
    <ligand>
        <name>FAD</name>
        <dbReference type="ChEBI" id="CHEBI:57692"/>
    </ligand>
</feature>
<evidence type="ECO:0000313" key="6">
    <source>
        <dbReference type="Proteomes" id="UP000466431"/>
    </source>
</evidence>
<dbReference type="InterPro" id="IPR001613">
    <property type="entry name" value="Flavin_amine_oxidase"/>
</dbReference>
<evidence type="ECO:0000256" key="2">
    <source>
        <dbReference type="ARBA" id="ARBA00005995"/>
    </source>
</evidence>
<dbReference type="InterPro" id="IPR036188">
    <property type="entry name" value="FAD/NAD-bd_sf"/>
</dbReference>
<dbReference type="SUPFAM" id="SSF54373">
    <property type="entry name" value="FAD-linked reductases, C-terminal domain"/>
    <property type="match status" value="1"/>
</dbReference>
<dbReference type="PRINTS" id="PR00757">
    <property type="entry name" value="AMINEOXDASEF"/>
</dbReference>